<feature type="domain" description="TonB-dependent receptor plug" evidence="9">
    <location>
        <begin position="130"/>
        <end position="233"/>
    </location>
</feature>
<dbReference type="PROSITE" id="PS00018">
    <property type="entry name" value="EF_HAND_1"/>
    <property type="match status" value="1"/>
</dbReference>
<evidence type="ECO:0000256" key="4">
    <source>
        <dbReference type="ARBA" id="ARBA00022692"/>
    </source>
</evidence>
<comment type="caution">
    <text evidence="10">The sequence shown here is derived from an EMBL/GenBank/DDBJ whole genome shotgun (WGS) entry which is preliminary data.</text>
</comment>
<keyword evidence="10" id="KW-0675">Receptor</keyword>
<dbReference type="SUPFAM" id="SSF49464">
    <property type="entry name" value="Carboxypeptidase regulatory domain-like"/>
    <property type="match status" value="1"/>
</dbReference>
<comment type="subcellular location">
    <subcellularLocation>
        <location evidence="1 7">Cell outer membrane</location>
        <topology evidence="1 7">Multi-pass membrane protein</topology>
    </subcellularLocation>
</comment>
<organism evidence="10 11">
    <name type="scientific">Ilyomonas limi</name>
    <dbReference type="NCBI Taxonomy" id="2575867"/>
    <lineage>
        <taxon>Bacteria</taxon>
        <taxon>Pseudomonadati</taxon>
        <taxon>Bacteroidota</taxon>
        <taxon>Chitinophagia</taxon>
        <taxon>Chitinophagales</taxon>
        <taxon>Chitinophagaceae</taxon>
        <taxon>Ilyomonas</taxon>
    </lineage>
</organism>
<evidence type="ECO:0000256" key="2">
    <source>
        <dbReference type="ARBA" id="ARBA00022448"/>
    </source>
</evidence>
<keyword evidence="6 7" id="KW-0998">Cell outer membrane</keyword>
<dbReference type="NCBIfam" id="TIGR04057">
    <property type="entry name" value="SusC_RagA_signa"/>
    <property type="match status" value="1"/>
</dbReference>
<keyword evidence="11" id="KW-1185">Reference proteome</keyword>
<dbReference type="EMBL" id="SZQL01000032">
    <property type="protein sequence ID" value="TKK64539.1"/>
    <property type="molecule type" value="Genomic_DNA"/>
</dbReference>
<dbReference type="InterPro" id="IPR039426">
    <property type="entry name" value="TonB-dep_rcpt-like"/>
</dbReference>
<feature type="chain" id="PRO_5020821885" evidence="8">
    <location>
        <begin position="34"/>
        <end position="1047"/>
    </location>
</feature>
<evidence type="ECO:0000256" key="3">
    <source>
        <dbReference type="ARBA" id="ARBA00022452"/>
    </source>
</evidence>
<dbReference type="Gene3D" id="2.40.170.20">
    <property type="entry name" value="TonB-dependent receptor, beta-barrel domain"/>
    <property type="match status" value="1"/>
</dbReference>
<dbReference type="InterPro" id="IPR008969">
    <property type="entry name" value="CarboxyPept-like_regulatory"/>
</dbReference>
<dbReference type="Pfam" id="PF13715">
    <property type="entry name" value="CarbopepD_reg_2"/>
    <property type="match status" value="1"/>
</dbReference>
<reference evidence="10 11" key="1">
    <citation type="submission" date="2019-05" db="EMBL/GenBank/DDBJ databases">
        <title>Panacibacter sp. strain 17mud1-8 Genome sequencing and assembly.</title>
        <authorList>
            <person name="Chhetri G."/>
        </authorList>
    </citation>
    <scope>NUCLEOTIDE SEQUENCE [LARGE SCALE GENOMIC DNA]</scope>
    <source>
        <strain evidence="10 11">17mud1-8</strain>
    </source>
</reference>
<proteinExistence type="inferred from homology"/>
<dbReference type="AlphaFoldDB" id="A0A4U3KSB4"/>
<dbReference type="InterPro" id="IPR037066">
    <property type="entry name" value="Plug_dom_sf"/>
</dbReference>
<dbReference type="FunFam" id="2.170.130.10:FF:000003">
    <property type="entry name" value="SusC/RagA family TonB-linked outer membrane protein"/>
    <property type="match status" value="1"/>
</dbReference>
<dbReference type="InterPro" id="IPR023996">
    <property type="entry name" value="TonB-dep_OMP_SusC/RagA"/>
</dbReference>
<dbReference type="Proteomes" id="UP000305848">
    <property type="component" value="Unassembled WGS sequence"/>
</dbReference>
<dbReference type="NCBIfam" id="TIGR04056">
    <property type="entry name" value="OMP_RagA_SusC"/>
    <property type="match status" value="1"/>
</dbReference>
<dbReference type="Gene3D" id="2.60.40.1120">
    <property type="entry name" value="Carboxypeptidase-like, regulatory domain"/>
    <property type="match status" value="1"/>
</dbReference>
<dbReference type="InterPro" id="IPR023997">
    <property type="entry name" value="TonB-dep_OMP_SusC/RagA_CS"/>
</dbReference>
<dbReference type="Gene3D" id="2.170.130.10">
    <property type="entry name" value="TonB-dependent receptor, plug domain"/>
    <property type="match status" value="1"/>
</dbReference>
<comment type="similarity">
    <text evidence="7">Belongs to the TonB-dependent receptor family.</text>
</comment>
<dbReference type="PROSITE" id="PS52016">
    <property type="entry name" value="TONB_DEPENDENT_REC_3"/>
    <property type="match status" value="1"/>
</dbReference>
<keyword evidence="4 7" id="KW-0812">Transmembrane</keyword>
<dbReference type="InterPro" id="IPR018247">
    <property type="entry name" value="EF_Hand_1_Ca_BS"/>
</dbReference>
<dbReference type="GO" id="GO:0009279">
    <property type="term" value="C:cell outer membrane"/>
    <property type="evidence" value="ECO:0007669"/>
    <property type="project" value="UniProtKB-SubCell"/>
</dbReference>
<evidence type="ECO:0000256" key="8">
    <source>
        <dbReference type="SAM" id="SignalP"/>
    </source>
</evidence>
<evidence type="ECO:0000256" key="5">
    <source>
        <dbReference type="ARBA" id="ARBA00023136"/>
    </source>
</evidence>
<dbReference type="OrthoDB" id="601301at2"/>
<dbReference type="RefSeq" id="WP_137264041.1">
    <property type="nucleotide sequence ID" value="NZ_SZQL01000032.1"/>
</dbReference>
<dbReference type="SUPFAM" id="SSF56935">
    <property type="entry name" value="Porins"/>
    <property type="match status" value="1"/>
</dbReference>
<sequence>MPMEYHRFKRNLFLSPKHILLFLFSCFYLSAFSQSAMQVTGVVVDENNVPVSGASIQVKNTNTGVAADSSGKFSIRVPDRNAVLVIMHVGYKTKETTIPQSGEITVQLFSENNTLNDVVVIGYGTQRRTSVTAAVASLKGEEVTKVPVANLSNALGGRVSGVIFKQGSGEPGYDGASILIRGFSTTGNTAPLVIVDGVPRSFQQLDPNSVASFTILKDAAAVAPYGVAGANGVILVTTKRGTSGKPQLTYNGYYGWQNPTQLPHMVNSYEYAVMRNAAAANENAGAVYGDYALQKFRDGSDPDLYPTNDPLHTIINKNAPMMSHNLSVSGGSDKIKYFGAFGYLTQDGMWGPTNFKRFNLTSNVDIQVTNTTKFGIGLNGRAEDRNFPGVSASNIFYQLYRTPPVAPILFSNGLWGSYIGRTAYGNVFNSGYAHDTRQIVLTQLSLEQQLPIKGLSARAVFSYDLNDPDGQTTKTWLTPIPYYDVTDTTTSPYTISQIGSDGPQKPSYEVYNSQVQAFTLQGYLNYNNTFGKSNIGGLLVLESRDIKYSNFGARRVNYNVNIPELNNGSSSASDIFNYGSSSEYKQRGMIFRATYAYDGKYLFEASGRYDGNYLFAPGKRYQLFPAFSAGWRISQEKFMQNISWLDNLKIRGSYGESGALPYLNGALAPFQYLSAYSLLGNSAIFNGTGSQGLRETSPANLNITWEKAKKTNIGVEFSMMKGLFTLEADYFTEKRNDILIVNQNSVPAEYGISLPQTNSAAVSNRGIDMTVGSNFNIGKDLRIGITGNLTYAKNKYVQIYELAATYNNPNRRVTGRPINTYFGYHALGLFQQSDDKNGDGTIDNTEYPVAQFGTTLHPGDIKYADLSGPEGKPDGIIDANDEIAIGNTPTPQLIYGFSPSISYKGIDVNVLFQGAGMGSFYLDQQAAWPFYNSASALAASLDYWTPENTDARYPRVLSVPSQNTQQVSDWWLRKSNYLRLKTVEIGYALPATVVSRIGLQLIRVYASGQNLVTWTKEMKDFDPEASQQQGQFYPQQKVVTVGLNVTF</sequence>
<keyword evidence="8" id="KW-0732">Signal</keyword>
<evidence type="ECO:0000313" key="10">
    <source>
        <dbReference type="EMBL" id="TKK64539.1"/>
    </source>
</evidence>
<gene>
    <name evidence="10" type="ORF">FC093_22315</name>
</gene>
<evidence type="ECO:0000259" key="9">
    <source>
        <dbReference type="Pfam" id="PF07715"/>
    </source>
</evidence>
<keyword evidence="2 7" id="KW-0813">Transport</keyword>
<feature type="signal peptide" evidence="8">
    <location>
        <begin position="1"/>
        <end position="33"/>
    </location>
</feature>
<evidence type="ECO:0000256" key="6">
    <source>
        <dbReference type="ARBA" id="ARBA00023237"/>
    </source>
</evidence>
<protein>
    <submittedName>
        <fullName evidence="10">TonB-dependent receptor</fullName>
    </submittedName>
</protein>
<evidence type="ECO:0000256" key="1">
    <source>
        <dbReference type="ARBA" id="ARBA00004571"/>
    </source>
</evidence>
<evidence type="ECO:0000256" key="7">
    <source>
        <dbReference type="PROSITE-ProRule" id="PRU01360"/>
    </source>
</evidence>
<keyword evidence="3 7" id="KW-1134">Transmembrane beta strand</keyword>
<evidence type="ECO:0000313" key="11">
    <source>
        <dbReference type="Proteomes" id="UP000305848"/>
    </source>
</evidence>
<keyword evidence="5 7" id="KW-0472">Membrane</keyword>
<accession>A0A4U3KSB4</accession>
<dbReference type="Pfam" id="PF07715">
    <property type="entry name" value="Plug"/>
    <property type="match status" value="1"/>
</dbReference>
<dbReference type="InterPro" id="IPR036942">
    <property type="entry name" value="Beta-barrel_TonB_sf"/>
</dbReference>
<name>A0A4U3KSB4_9BACT</name>
<dbReference type="InterPro" id="IPR012910">
    <property type="entry name" value="Plug_dom"/>
</dbReference>